<dbReference type="PROSITE" id="PS01230">
    <property type="entry name" value="TRMA_1"/>
    <property type="match status" value="1"/>
</dbReference>
<feature type="binding site" evidence="4">
    <location>
        <position position="392"/>
    </location>
    <ligand>
        <name>S-adenosyl-L-methionine</name>
        <dbReference type="ChEBI" id="CHEBI:59789"/>
    </ligand>
</feature>
<evidence type="ECO:0000313" key="8">
    <source>
        <dbReference type="Proteomes" id="UP001652395"/>
    </source>
</evidence>
<organism evidence="7 8">
    <name type="scientific">Alitiscatomonas aceti</name>
    <dbReference type="NCBI Taxonomy" id="2981724"/>
    <lineage>
        <taxon>Bacteria</taxon>
        <taxon>Bacillati</taxon>
        <taxon>Bacillota</taxon>
        <taxon>Clostridia</taxon>
        <taxon>Lachnospirales</taxon>
        <taxon>Lachnospiraceae</taxon>
        <taxon>Alitiscatomonas</taxon>
    </lineage>
</organism>
<evidence type="ECO:0000313" key="7">
    <source>
        <dbReference type="EMBL" id="MCU6799614.1"/>
    </source>
</evidence>
<dbReference type="PANTHER" id="PTHR11061:SF30">
    <property type="entry name" value="TRNA (URACIL(54)-C(5))-METHYLTRANSFERASE"/>
    <property type="match status" value="1"/>
</dbReference>
<dbReference type="SUPFAM" id="SSF53335">
    <property type="entry name" value="S-adenosyl-L-methionine-dependent methyltransferases"/>
    <property type="match status" value="1"/>
</dbReference>
<dbReference type="Gene3D" id="2.40.50.140">
    <property type="entry name" value="Nucleic acid-binding proteins"/>
    <property type="match status" value="1"/>
</dbReference>
<feature type="binding site" evidence="4">
    <location>
        <position position="347"/>
    </location>
    <ligand>
        <name>S-adenosyl-L-methionine</name>
        <dbReference type="ChEBI" id="CHEBI:59789"/>
    </ligand>
</feature>
<dbReference type="InterPro" id="IPR029063">
    <property type="entry name" value="SAM-dependent_MTases_sf"/>
</dbReference>
<feature type="binding site" evidence="4">
    <location>
        <position position="326"/>
    </location>
    <ligand>
        <name>S-adenosyl-L-methionine</name>
        <dbReference type="ChEBI" id="CHEBI:59789"/>
    </ligand>
</feature>
<evidence type="ECO:0000256" key="4">
    <source>
        <dbReference type="PROSITE-ProRule" id="PRU01024"/>
    </source>
</evidence>
<sequence>MKKGEIYTGIVEKVDFPNKGILHIEDEKVVVKNVLPGQTVEVVVTKQKTGKCEARLLNVVSRAACETPERACVHAADCGGCSYQTLPYEEQLKLKEEQVKGLLDEVIRGEYQYDGIKASPLTSSYRNKMEFSFGDEVKDGPLALGMHKRGSFYDIVTVDQCLLVHEDCCRILRATLDYFKEKNVSFLKKTSHRGYLRHLLVRRGMRTGEILADLVTTTQTADSWAGKETEEELLEGWKQILLALPLSGSFAGILHTKNDSLADAVLNDGTDVLYGQDYFYEELLGLKFKITPFSFFQTNSLGAEVLYDTVRQYIGDTSGQKVFDLYSGTGTIAQILAPVAEHVTGVEIVEEAVEAARENAALNGLSNCDFIAGDVLKVLDMLEEQPDLIVLDPPRDGIHPKALPKIIRYGVDRMVYVSCKPTSLARDLIVLQAGGYRVERMALVDMFPFTGHVETVVLLSKGEVDSKKIRVEFSLEDMDMSEFQDGATYTQIKDYVLEHSGLKVSNLYISQIKRKCGIEVGKNYNLPKSEDSRQPMCPPEKEKAIREAFKYFGMI</sequence>
<comment type="similarity">
    <text evidence="4">Belongs to the class I-like SAM-binding methyltransferase superfamily. RNA M5U methyltransferase family.</text>
</comment>
<dbReference type="PROSITE" id="PS51687">
    <property type="entry name" value="SAM_MT_RNA_M5U"/>
    <property type="match status" value="1"/>
</dbReference>
<dbReference type="PANTHER" id="PTHR11061">
    <property type="entry name" value="RNA M5U METHYLTRANSFERASE"/>
    <property type="match status" value="1"/>
</dbReference>
<keyword evidence="1 4" id="KW-0489">Methyltransferase</keyword>
<dbReference type="InterPro" id="IPR030390">
    <property type="entry name" value="MeTrfase_TrmA_AS"/>
</dbReference>
<gene>
    <name evidence="7" type="primary">rlmD</name>
    <name evidence="7" type="ORF">OCV69_06655</name>
</gene>
<dbReference type="Pfam" id="PF05958">
    <property type="entry name" value="tRNA_U5-meth_tr"/>
    <property type="match status" value="1"/>
</dbReference>
<dbReference type="Gene3D" id="2.40.50.1070">
    <property type="match status" value="1"/>
</dbReference>
<keyword evidence="2 4" id="KW-0808">Transferase</keyword>
<dbReference type="NCBIfam" id="TIGR00479">
    <property type="entry name" value="rumA"/>
    <property type="match status" value="1"/>
</dbReference>
<feature type="active site" description="Nucleophile" evidence="4">
    <location>
        <position position="419"/>
    </location>
</feature>
<evidence type="ECO:0000256" key="2">
    <source>
        <dbReference type="ARBA" id="ARBA00022679"/>
    </source>
</evidence>
<feature type="binding site" evidence="4">
    <location>
        <position position="297"/>
    </location>
    <ligand>
        <name>S-adenosyl-L-methionine</name>
        <dbReference type="ChEBI" id="CHEBI:59789"/>
    </ligand>
</feature>
<feature type="domain" description="TRAM" evidence="6">
    <location>
        <begin position="1"/>
        <end position="58"/>
    </location>
</feature>
<proteinExistence type="inferred from homology"/>
<dbReference type="InterPro" id="IPR012340">
    <property type="entry name" value="NA-bd_OB-fold"/>
</dbReference>
<evidence type="ECO:0000259" key="6">
    <source>
        <dbReference type="PROSITE" id="PS50926"/>
    </source>
</evidence>
<dbReference type="EC" id="2.1.1.190" evidence="7"/>
<keyword evidence="8" id="KW-1185">Reference proteome</keyword>
<dbReference type="PROSITE" id="PS50926">
    <property type="entry name" value="TRAM"/>
    <property type="match status" value="1"/>
</dbReference>
<evidence type="ECO:0000256" key="3">
    <source>
        <dbReference type="ARBA" id="ARBA00022691"/>
    </source>
</evidence>
<comment type="caution">
    <text evidence="7">The sequence shown here is derived from an EMBL/GenBank/DDBJ whole genome shotgun (WGS) entry which is preliminary data.</text>
</comment>
<name>A0ABT2V139_9FIRM</name>
<evidence type="ECO:0000256" key="5">
    <source>
        <dbReference type="PROSITE-ProRule" id="PRU10015"/>
    </source>
</evidence>
<dbReference type="EMBL" id="JAOQJF010000009">
    <property type="protein sequence ID" value="MCU6799614.1"/>
    <property type="molecule type" value="Genomic_DNA"/>
</dbReference>
<keyword evidence="3 4" id="KW-0949">S-adenosyl-L-methionine</keyword>
<feature type="active site" evidence="5">
    <location>
        <position position="419"/>
    </location>
</feature>
<protein>
    <submittedName>
        <fullName evidence="7">23S rRNA (Uracil(1939)-C(5))-methyltransferase RlmD</fullName>
        <ecNumber evidence="7">2.1.1.190</ecNumber>
    </submittedName>
</protein>
<dbReference type="Gene3D" id="3.40.50.150">
    <property type="entry name" value="Vaccinia Virus protein VP39"/>
    <property type="match status" value="1"/>
</dbReference>
<accession>A0ABT2V139</accession>
<reference evidence="7 8" key="1">
    <citation type="journal article" date="2021" name="ISME Commun">
        <title>Automated analysis of genomic sequences facilitates high-throughput and comprehensive description of bacteria.</title>
        <authorList>
            <person name="Hitch T.C.A."/>
        </authorList>
    </citation>
    <scope>NUCLEOTIDE SEQUENCE [LARGE SCALE GENOMIC DNA]</scope>
    <source>
        <strain evidence="8">f_CCE</strain>
    </source>
</reference>
<evidence type="ECO:0000256" key="1">
    <source>
        <dbReference type="ARBA" id="ARBA00022603"/>
    </source>
</evidence>
<dbReference type="GO" id="GO:0032259">
    <property type="term" value="P:methylation"/>
    <property type="evidence" value="ECO:0007669"/>
    <property type="project" value="UniProtKB-KW"/>
</dbReference>
<dbReference type="InterPro" id="IPR010280">
    <property type="entry name" value="U5_MeTrfase_fam"/>
</dbReference>
<dbReference type="InterPro" id="IPR002792">
    <property type="entry name" value="TRAM_dom"/>
</dbReference>
<dbReference type="RefSeq" id="WP_158356994.1">
    <property type="nucleotide sequence ID" value="NZ_JAOQJF010000009.1"/>
</dbReference>
<dbReference type="Proteomes" id="UP001652395">
    <property type="component" value="Unassembled WGS sequence"/>
</dbReference>
<dbReference type="CDD" id="cd02440">
    <property type="entry name" value="AdoMet_MTases"/>
    <property type="match status" value="1"/>
</dbReference>
<dbReference type="GO" id="GO:0008168">
    <property type="term" value="F:methyltransferase activity"/>
    <property type="evidence" value="ECO:0007669"/>
    <property type="project" value="UniProtKB-KW"/>
</dbReference>
<dbReference type="SUPFAM" id="SSF50249">
    <property type="entry name" value="Nucleic acid-binding proteins"/>
    <property type="match status" value="1"/>
</dbReference>